<dbReference type="PANTHER" id="PTHR33116:SF80">
    <property type="entry name" value="REVERSE TRANSCRIPTASE ZINC-BINDING DOMAIN-CONTAINING PROTEIN"/>
    <property type="match status" value="1"/>
</dbReference>
<proteinExistence type="predicted"/>
<dbReference type="PANTHER" id="PTHR33116">
    <property type="entry name" value="REVERSE TRANSCRIPTASE ZINC-BINDING DOMAIN-CONTAINING PROTEIN-RELATED-RELATED"/>
    <property type="match status" value="1"/>
</dbReference>
<dbReference type="OrthoDB" id="1739308at2759"/>
<reference evidence="1 2" key="1">
    <citation type="journal article" date="2021" name="Plant Biotechnol. J.">
        <title>Multi-omics assisted identification of the key and species-specific regulatory components of drought-tolerant mechanisms in Gossypium stocksii.</title>
        <authorList>
            <person name="Yu D."/>
            <person name="Ke L."/>
            <person name="Zhang D."/>
            <person name="Wu Y."/>
            <person name="Sun Y."/>
            <person name="Mei J."/>
            <person name="Sun J."/>
            <person name="Sun Y."/>
        </authorList>
    </citation>
    <scope>NUCLEOTIDE SEQUENCE [LARGE SCALE GENOMIC DNA]</scope>
    <source>
        <strain evidence="2">cv. E1</strain>
        <tissue evidence="1">Leaf</tissue>
    </source>
</reference>
<organism evidence="1 2">
    <name type="scientific">Gossypium stocksii</name>
    <dbReference type="NCBI Taxonomy" id="47602"/>
    <lineage>
        <taxon>Eukaryota</taxon>
        <taxon>Viridiplantae</taxon>
        <taxon>Streptophyta</taxon>
        <taxon>Embryophyta</taxon>
        <taxon>Tracheophyta</taxon>
        <taxon>Spermatophyta</taxon>
        <taxon>Magnoliopsida</taxon>
        <taxon>eudicotyledons</taxon>
        <taxon>Gunneridae</taxon>
        <taxon>Pentapetalae</taxon>
        <taxon>rosids</taxon>
        <taxon>malvids</taxon>
        <taxon>Malvales</taxon>
        <taxon>Malvaceae</taxon>
        <taxon>Malvoideae</taxon>
        <taxon>Gossypium</taxon>
    </lineage>
</organism>
<keyword evidence="2" id="KW-1185">Reference proteome</keyword>
<dbReference type="EMBL" id="JAIQCV010000006">
    <property type="protein sequence ID" value="KAH1089771.1"/>
    <property type="molecule type" value="Genomic_DNA"/>
</dbReference>
<evidence type="ECO:0008006" key="3">
    <source>
        <dbReference type="Google" id="ProtNLM"/>
    </source>
</evidence>
<dbReference type="Proteomes" id="UP000828251">
    <property type="component" value="Unassembled WGS sequence"/>
</dbReference>
<gene>
    <name evidence="1" type="ORF">J1N35_017028</name>
</gene>
<name>A0A9D4A5U2_9ROSI</name>
<accession>A0A9D4A5U2</accession>
<sequence>MLQWKKGIFQYHPKCHQIKLTRLCFADNLLIFCKGTLGSVIGVQSVFDHFYLMSGLTLNAAKILELESIQSISGIRNGELPVRYLGVPLVTRKLSETDCQPLVDKIQARIRHSSAKNLSFAGRLQLIQAVLFSTCNYWYRQLILPKSVLQRINQLRSRFFWKGADASASGLE</sequence>
<evidence type="ECO:0000313" key="2">
    <source>
        <dbReference type="Proteomes" id="UP000828251"/>
    </source>
</evidence>
<evidence type="ECO:0000313" key="1">
    <source>
        <dbReference type="EMBL" id="KAH1089771.1"/>
    </source>
</evidence>
<protein>
    <recommendedName>
        <fullName evidence="3">Reverse transcriptase domain-containing protein</fullName>
    </recommendedName>
</protein>
<dbReference type="AlphaFoldDB" id="A0A9D4A5U2"/>
<comment type="caution">
    <text evidence="1">The sequence shown here is derived from an EMBL/GenBank/DDBJ whole genome shotgun (WGS) entry which is preliminary data.</text>
</comment>